<accession>U1WVH7</accession>
<keyword evidence="1" id="KW-0472">Membrane</keyword>
<keyword evidence="1" id="KW-1133">Transmembrane helix</keyword>
<dbReference type="PATRIC" id="fig|649747.3.peg.4698"/>
<dbReference type="AlphaFoldDB" id="U1WVH7"/>
<dbReference type="HOGENOM" id="CLU_2128408_0_0_9"/>
<organism evidence="2 3">
    <name type="scientific">Aneurinibacillus aneurinilyticus ATCC 12856</name>
    <dbReference type="NCBI Taxonomy" id="649747"/>
    <lineage>
        <taxon>Bacteria</taxon>
        <taxon>Bacillati</taxon>
        <taxon>Bacillota</taxon>
        <taxon>Bacilli</taxon>
        <taxon>Bacillales</taxon>
        <taxon>Paenibacillaceae</taxon>
        <taxon>Aneurinibacillus group</taxon>
        <taxon>Aneurinibacillus</taxon>
    </lineage>
</organism>
<gene>
    <name evidence="2" type="ORF">HMPREF0083_05222</name>
</gene>
<name>U1WVH7_ANEAE</name>
<feature type="transmembrane region" description="Helical" evidence="1">
    <location>
        <begin position="46"/>
        <end position="69"/>
    </location>
</feature>
<comment type="caution">
    <text evidence="2">The sequence shown here is derived from an EMBL/GenBank/DDBJ whole genome shotgun (WGS) entry which is preliminary data.</text>
</comment>
<evidence type="ECO:0000313" key="2">
    <source>
        <dbReference type="EMBL" id="ERI06680.1"/>
    </source>
</evidence>
<dbReference type="EMBL" id="AWSJ01000319">
    <property type="protein sequence ID" value="ERI06680.1"/>
    <property type="molecule type" value="Genomic_DNA"/>
</dbReference>
<reference evidence="2 3" key="1">
    <citation type="submission" date="2013-08" db="EMBL/GenBank/DDBJ databases">
        <authorList>
            <person name="Weinstock G."/>
            <person name="Sodergren E."/>
            <person name="Wylie T."/>
            <person name="Fulton L."/>
            <person name="Fulton R."/>
            <person name="Fronick C."/>
            <person name="O'Laughlin M."/>
            <person name="Godfrey J."/>
            <person name="Miner T."/>
            <person name="Herter B."/>
            <person name="Appelbaum E."/>
            <person name="Cordes M."/>
            <person name="Lek S."/>
            <person name="Wollam A."/>
            <person name="Pepin K.H."/>
            <person name="Palsikar V.B."/>
            <person name="Mitreva M."/>
            <person name="Wilson R.K."/>
        </authorList>
    </citation>
    <scope>NUCLEOTIDE SEQUENCE [LARGE SCALE GENOMIC DNA]</scope>
    <source>
        <strain evidence="2 3">ATCC 12856</strain>
    </source>
</reference>
<dbReference type="eggNOG" id="ENOG5033154">
    <property type="taxonomic scope" value="Bacteria"/>
</dbReference>
<keyword evidence="3" id="KW-1185">Reference proteome</keyword>
<dbReference type="Proteomes" id="UP000016511">
    <property type="component" value="Unassembled WGS sequence"/>
</dbReference>
<proteinExistence type="predicted"/>
<sequence length="121" mass="13700">MKTMPQQRQKIQQTTTSNNSNTVVCRKCKSTQVVANKRGYSFLRMFLWLGIMLGGTVVFFMIGEFLASIKNVDMITGIPEIMFLLWFFSVPVAIIVGFVGRNAIVNGCMNCGHKWMPVKKK</sequence>
<evidence type="ECO:0000256" key="1">
    <source>
        <dbReference type="SAM" id="Phobius"/>
    </source>
</evidence>
<protein>
    <submittedName>
        <fullName evidence="2">Uncharacterized protein</fullName>
    </submittedName>
</protein>
<evidence type="ECO:0000313" key="3">
    <source>
        <dbReference type="Proteomes" id="UP000016511"/>
    </source>
</evidence>
<feature type="transmembrane region" description="Helical" evidence="1">
    <location>
        <begin position="81"/>
        <end position="100"/>
    </location>
</feature>
<keyword evidence="1" id="KW-0812">Transmembrane</keyword>